<dbReference type="RefSeq" id="WP_135462097.1">
    <property type="nucleotide sequence ID" value="NZ_SRLC01000001.1"/>
</dbReference>
<dbReference type="OrthoDB" id="893570at2"/>
<dbReference type="Gene3D" id="1.20.120.450">
    <property type="entry name" value="dinb family like domain"/>
    <property type="match status" value="1"/>
</dbReference>
<gene>
    <name evidence="1" type="ORF">E5K00_04685</name>
</gene>
<name>A0A4Z0Q5T4_9BACT</name>
<evidence type="ECO:0000313" key="2">
    <source>
        <dbReference type="Proteomes" id="UP000297549"/>
    </source>
</evidence>
<comment type="caution">
    <text evidence="1">The sequence shown here is derived from an EMBL/GenBank/DDBJ whole genome shotgun (WGS) entry which is preliminary data.</text>
</comment>
<dbReference type="Proteomes" id="UP000297549">
    <property type="component" value="Unassembled WGS sequence"/>
</dbReference>
<dbReference type="Pfam" id="PF07609">
    <property type="entry name" value="DUF1572"/>
    <property type="match status" value="1"/>
</dbReference>
<evidence type="ECO:0000313" key="1">
    <source>
        <dbReference type="EMBL" id="TGE24513.1"/>
    </source>
</evidence>
<dbReference type="InterPro" id="IPR011466">
    <property type="entry name" value="DUF1572"/>
</dbReference>
<dbReference type="SUPFAM" id="SSF109854">
    <property type="entry name" value="DinB/YfiT-like putative metalloenzymes"/>
    <property type="match status" value="1"/>
</dbReference>
<sequence length="148" mass="16788">MLTETLSQLFNRDLLRLHQEIGLYQEEHTLWQVLPGTANSGGNLCLHLVGNLRTYIGAALGGVAYTRNREQEFARKNVPRQELLTQVQQTIDVVDQTLAGLPDSALEQEYPLLVLAAPTSTEYFLVHLLAHLSYHLGQINYHRRRLEA</sequence>
<proteinExistence type="predicted"/>
<protein>
    <submittedName>
        <fullName evidence="1">DUF1572 domain-containing protein</fullName>
    </submittedName>
</protein>
<dbReference type="AlphaFoldDB" id="A0A4Z0Q5T4"/>
<keyword evidence="2" id="KW-1185">Reference proteome</keyword>
<reference evidence="1 2" key="1">
    <citation type="submission" date="2019-04" db="EMBL/GenBank/DDBJ databases">
        <authorList>
            <person name="Feng G."/>
            <person name="Zhang J."/>
            <person name="Zhu H."/>
        </authorList>
    </citation>
    <scope>NUCLEOTIDE SEQUENCE [LARGE SCALE GENOMIC DNA]</scope>
    <source>
        <strain evidence="1 2">JCM 31653</strain>
    </source>
</reference>
<accession>A0A4Z0Q5T4</accession>
<organism evidence="1 2">
    <name type="scientific">Hymenobacter aquaticus</name>
    <dbReference type="NCBI Taxonomy" id="1867101"/>
    <lineage>
        <taxon>Bacteria</taxon>
        <taxon>Pseudomonadati</taxon>
        <taxon>Bacteroidota</taxon>
        <taxon>Cytophagia</taxon>
        <taxon>Cytophagales</taxon>
        <taxon>Hymenobacteraceae</taxon>
        <taxon>Hymenobacter</taxon>
    </lineage>
</organism>
<dbReference type="InterPro" id="IPR034660">
    <property type="entry name" value="DinB/YfiT-like"/>
</dbReference>
<dbReference type="EMBL" id="SRLC01000001">
    <property type="protein sequence ID" value="TGE24513.1"/>
    <property type="molecule type" value="Genomic_DNA"/>
</dbReference>